<proteinExistence type="predicted"/>
<dbReference type="Proteomes" id="UP000177043">
    <property type="component" value="Unassembled WGS sequence"/>
</dbReference>
<sequence>MFYVQFVSFSKKRPRPTNPKVSMEKLLKNPYTALCHGYHTRVHRKIRKPKQSFGRLYFAMRRRDLKAAGAKPTAVAVVAEAGS</sequence>
<reference evidence="1 2" key="1">
    <citation type="journal article" date="2016" name="Nat. Commun.">
        <title>Thousands of microbial genomes shed light on interconnected biogeochemical processes in an aquifer system.</title>
        <authorList>
            <person name="Anantharaman K."/>
            <person name="Brown C.T."/>
            <person name="Hug L.A."/>
            <person name="Sharon I."/>
            <person name="Castelle C.J."/>
            <person name="Probst A.J."/>
            <person name="Thomas B.C."/>
            <person name="Singh A."/>
            <person name="Wilkins M.J."/>
            <person name="Karaoz U."/>
            <person name="Brodie E.L."/>
            <person name="Williams K.H."/>
            <person name="Hubbard S.S."/>
            <person name="Banfield J.F."/>
        </authorList>
    </citation>
    <scope>NUCLEOTIDE SEQUENCE [LARGE SCALE GENOMIC DNA]</scope>
</reference>
<dbReference type="STRING" id="1802438.A2571_01760"/>
<gene>
    <name evidence="1" type="ORF">A2571_01760</name>
</gene>
<name>A0A1G2QD21_9BACT</name>
<accession>A0A1G2QD21</accession>
<evidence type="ECO:0000313" key="2">
    <source>
        <dbReference type="Proteomes" id="UP000177043"/>
    </source>
</evidence>
<protein>
    <submittedName>
        <fullName evidence="1">Uncharacterized protein</fullName>
    </submittedName>
</protein>
<evidence type="ECO:0000313" key="1">
    <source>
        <dbReference type="EMBL" id="OHA58484.1"/>
    </source>
</evidence>
<comment type="caution">
    <text evidence="1">The sequence shown here is derived from an EMBL/GenBank/DDBJ whole genome shotgun (WGS) entry which is preliminary data.</text>
</comment>
<dbReference type="AlphaFoldDB" id="A0A1G2QD21"/>
<dbReference type="EMBL" id="MHTJ01000003">
    <property type="protein sequence ID" value="OHA58484.1"/>
    <property type="molecule type" value="Genomic_DNA"/>
</dbReference>
<organism evidence="1 2">
    <name type="scientific">Candidatus Vogelbacteria bacterium RIFOXYD1_FULL_44_32</name>
    <dbReference type="NCBI Taxonomy" id="1802438"/>
    <lineage>
        <taxon>Bacteria</taxon>
        <taxon>Candidatus Vogeliibacteriota</taxon>
    </lineage>
</organism>